<name>W4V7E2_9FIRM</name>
<reference evidence="1" key="1">
    <citation type="journal article" date="2014" name="Genome Announc.">
        <title>Draft Genome Sequence of Clostridium straminisolvens Strain JCM 21531T, Isolated from a Cellulose-Degrading Bacterial Community.</title>
        <authorList>
            <person name="Yuki M."/>
            <person name="Oshima K."/>
            <person name="Suda W."/>
            <person name="Sakamoto M."/>
            <person name="Kitamura K."/>
            <person name="Iida T."/>
            <person name="Hattori M."/>
            <person name="Ohkuma M."/>
        </authorList>
    </citation>
    <scope>NUCLEOTIDE SEQUENCE [LARGE SCALE GENOMIC DNA]</scope>
    <source>
        <strain evidence="1">JCM 21531</strain>
    </source>
</reference>
<dbReference type="STRING" id="1294263.JCM21531_2629"/>
<evidence type="ECO:0000313" key="2">
    <source>
        <dbReference type="Proteomes" id="UP000019109"/>
    </source>
</evidence>
<dbReference type="AlphaFoldDB" id="W4V7E2"/>
<organism evidence="1 2">
    <name type="scientific">Acetivibrio straminisolvens JCM 21531</name>
    <dbReference type="NCBI Taxonomy" id="1294263"/>
    <lineage>
        <taxon>Bacteria</taxon>
        <taxon>Bacillati</taxon>
        <taxon>Bacillota</taxon>
        <taxon>Clostridia</taxon>
        <taxon>Eubacteriales</taxon>
        <taxon>Oscillospiraceae</taxon>
        <taxon>Acetivibrio</taxon>
    </lineage>
</organism>
<gene>
    <name evidence="1" type="ORF">JCM21531_2629</name>
</gene>
<sequence length="76" mass="9121">MDKDIEHWIYVYYKPLQAIDLISTVIDNCDKHKMTLLIQVNRGDIHTVTYENCNDIIKALLYLYYREGDTYQSEEM</sequence>
<accession>W4V7E2</accession>
<evidence type="ECO:0000313" key="1">
    <source>
        <dbReference type="EMBL" id="GAE89132.1"/>
    </source>
</evidence>
<dbReference type="EMBL" id="BAVR01000031">
    <property type="protein sequence ID" value="GAE89132.1"/>
    <property type="molecule type" value="Genomic_DNA"/>
</dbReference>
<keyword evidence="2" id="KW-1185">Reference proteome</keyword>
<comment type="caution">
    <text evidence="1">The sequence shown here is derived from an EMBL/GenBank/DDBJ whole genome shotgun (WGS) entry which is preliminary data.</text>
</comment>
<dbReference type="Proteomes" id="UP000019109">
    <property type="component" value="Unassembled WGS sequence"/>
</dbReference>
<protein>
    <submittedName>
        <fullName evidence="1">Uncharacterized protein</fullName>
    </submittedName>
</protein>
<proteinExistence type="predicted"/>